<accession>A0ABS8W387</accession>
<proteinExistence type="predicted"/>
<comment type="caution">
    <text evidence="1">The sequence shown here is derived from an EMBL/GenBank/DDBJ whole genome shotgun (WGS) entry which is preliminary data.</text>
</comment>
<organism evidence="1 2">
    <name type="scientific">Datura stramonium</name>
    <name type="common">Jimsonweed</name>
    <name type="synonym">Common thornapple</name>
    <dbReference type="NCBI Taxonomy" id="4076"/>
    <lineage>
        <taxon>Eukaryota</taxon>
        <taxon>Viridiplantae</taxon>
        <taxon>Streptophyta</taxon>
        <taxon>Embryophyta</taxon>
        <taxon>Tracheophyta</taxon>
        <taxon>Spermatophyta</taxon>
        <taxon>Magnoliopsida</taxon>
        <taxon>eudicotyledons</taxon>
        <taxon>Gunneridae</taxon>
        <taxon>Pentapetalae</taxon>
        <taxon>asterids</taxon>
        <taxon>lamiids</taxon>
        <taxon>Solanales</taxon>
        <taxon>Solanaceae</taxon>
        <taxon>Solanoideae</taxon>
        <taxon>Datureae</taxon>
        <taxon>Datura</taxon>
    </lineage>
</organism>
<name>A0ABS8W387_DATST</name>
<keyword evidence="2" id="KW-1185">Reference proteome</keyword>
<evidence type="ECO:0000313" key="1">
    <source>
        <dbReference type="EMBL" id="MCE2056018.1"/>
    </source>
</evidence>
<dbReference type="Proteomes" id="UP000823775">
    <property type="component" value="Unassembled WGS sequence"/>
</dbReference>
<gene>
    <name evidence="1" type="ORF">HAX54_043926</name>
</gene>
<reference evidence="1 2" key="1">
    <citation type="journal article" date="2021" name="BMC Genomics">
        <title>Datura genome reveals duplications of psychoactive alkaloid biosynthetic genes and high mutation rate following tissue culture.</title>
        <authorList>
            <person name="Rajewski A."/>
            <person name="Carter-House D."/>
            <person name="Stajich J."/>
            <person name="Litt A."/>
        </authorList>
    </citation>
    <scope>NUCLEOTIDE SEQUENCE [LARGE SCALE GENOMIC DNA]</scope>
    <source>
        <strain evidence="1">AR-01</strain>
    </source>
</reference>
<sequence>MAKILQRGIEHKTDFGQVLLSISWRPLLLFRKPVAGRSDRIPDTRAQPGGMHGSLARGTDARTARLGRARGAESHLTFAVVTLPMDSAAVRKVALLGISDLSYFQLPKHFVDYYALPHLWSARHGRPSLREKFLAESNPRLSQPKTREEAESIWLPPKADSFYNRKIEE</sequence>
<evidence type="ECO:0000313" key="2">
    <source>
        <dbReference type="Proteomes" id="UP000823775"/>
    </source>
</evidence>
<dbReference type="EMBL" id="JACEIK010006637">
    <property type="protein sequence ID" value="MCE2056018.1"/>
    <property type="molecule type" value="Genomic_DNA"/>
</dbReference>
<protein>
    <submittedName>
        <fullName evidence="1">Uncharacterized protein</fullName>
    </submittedName>
</protein>